<sequence length="1240" mass="136227">MRLLLDLQACQTASRTRGIGRYVDSLASAILRLRKGSADTAIALDGTFPAEAEKARARLRDLAPASAFRRYDYPVPLTAGCDGPADPRRRVASQLIAREYARFNPDAILLGSVFEGLTEPVVACANIDDVPGAVSAAILYDLIPLIFPRHYLAAPGARAWYYSKLQVIKNCDVLFAISEATKRDAIEHLSIPAERIHVIHGAMAPQFHRIDLPHAAFSETLNRLGIHRSYVLYTGNDDFRKNTAGALEAFARLPESLRSTHQFVFNQIPVREEFDAQLQRFGLSSDEVVVTGHVSDADLVVLLNACEVFLFPSLYEGFGLPVLEAMACGAPVLGGDNSSIVELIEDPAARFDARDPAAVSGALGHALSDADFRRECGERGLQRAKAFSWERSARRVLDELDEAVRRKQATFRGMAAPRRKLAVFTPLPPERTGIANYSAELLPELAKRFTIDIYTTAEYTDDFRLSPNFRIRPWQEFAECADRYDGVIYQIGNSPFHVPMFDLLEDHPGIVVLHDFFLSSAYAWLDQHGGRPGSFARELEHCHGAIALRSLADLGIAEAKRIYPCSRRVVERSLGIIAHSPGIHALLAKYGGAHLARPIRVIPHLRTLRPQLARADCVALRSRLGYADGDWVVCSFGFIADTKLSDRLIEAMVVSGLQHDRSVHLVFVGELDGGKYGELVRELVRNSAMAERIRITGFVDTGEYNDYLGVADVAVQLRTHSRGETSGAVLDCLAHGLPTVVNAHATMNDYPSEVVLRIGEAADTAELSTALRQLREDPLAAHALGKAGRAHIGKEHAPAKVAVDYAAAIEEFLQRDDYLGVRSVTRDIADALDVGPSRGEGLDPIAACESLIGAGNPTPTLIVDLSDVVRTDYGTGIHRVVRNLTRELIDQHGSGDARCLPAALDGNSYLVAGAYARDRLGRGGYHDGERIVFGPGNTLLMLDSAWSDPWRFTAMLREADARGTEIVGFVYDLIPVRHPETCVPFMPEVFRKWLEQTVRMSHAIVCISRATADDLAAYIEEAGLPHRSGLRIHYVHLGCDLDGEPLDGADAGLKAVFDRTDRPVFLNVGTLEPRKGHADVLDAFEHLWADGEDAALYLVGKTGWNMESFTARLTTHPEFGKRVFWRERSSDADLDYAYRHASALIQASYAEGFGLPLLEAARHGTALLCSDLPVFREVAGDDATWFAAGCHASIAEAVRQFLRSQVQGRKKPASRHVRTWKDAAGDLVRVLGAYEAYRTL</sequence>
<keyword evidence="1" id="KW-0808">Transferase</keyword>
<dbReference type="EMBL" id="BAAAEU010000007">
    <property type="protein sequence ID" value="GAA0714581.1"/>
    <property type="molecule type" value="Genomic_DNA"/>
</dbReference>
<proteinExistence type="predicted"/>
<feature type="domain" description="Glycosyl transferase family 1" evidence="2">
    <location>
        <begin position="623"/>
        <end position="790"/>
    </location>
</feature>
<feature type="domain" description="Glycosyl transferase family 1" evidence="2">
    <location>
        <begin position="1059"/>
        <end position="1207"/>
    </location>
</feature>
<evidence type="ECO:0000313" key="3">
    <source>
        <dbReference type="EMBL" id="GAA0714581.1"/>
    </source>
</evidence>
<dbReference type="Pfam" id="PF00534">
    <property type="entry name" value="Glycos_transf_1"/>
    <property type="match status" value="3"/>
</dbReference>
<reference evidence="3 4" key="1">
    <citation type="journal article" date="2019" name="Int. J. Syst. Evol. Microbiol.">
        <title>The Global Catalogue of Microorganisms (GCM) 10K type strain sequencing project: providing services to taxonomists for standard genome sequencing and annotation.</title>
        <authorList>
            <consortium name="The Broad Institute Genomics Platform"/>
            <consortium name="The Broad Institute Genome Sequencing Center for Infectious Disease"/>
            <person name="Wu L."/>
            <person name="Ma J."/>
        </authorList>
    </citation>
    <scope>NUCLEOTIDE SEQUENCE [LARGE SCALE GENOMIC DNA]</scope>
    <source>
        <strain evidence="3 4">JCM 15421</strain>
    </source>
</reference>
<dbReference type="Gene3D" id="3.40.50.2000">
    <property type="entry name" value="Glycogen Phosphorylase B"/>
    <property type="match status" value="5"/>
</dbReference>
<dbReference type="SUPFAM" id="SSF53756">
    <property type="entry name" value="UDP-Glycosyltransferase/glycogen phosphorylase"/>
    <property type="match status" value="3"/>
</dbReference>
<protein>
    <submittedName>
        <fullName evidence="3">Glycosyltransferase</fullName>
    </submittedName>
</protein>
<dbReference type="CDD" id="cd03809">
    <property type="entry name" value="GT4_MtfB-like"/>
    <property type="match status" value="2"/>
</dbReference>
<keyword evidence="4" id="KW-1185">Reference proteome</keyword>
<dbReference type="Proteomes" id="UP001501523">
    <property type="component" value="Unassembled WGS sequence"/>
</dbReference>
<name>A0ABN1IIH9_9GAMM</name>
<evidence type="ECO:0000259" key="2">
    <source>
        <dbReference type="Pfam" id="PF00534"/>
    </source>
</evidence>
<dbReference type="PANTHER" id="PTHR46401:SF2">
    <property type="entry name" value="GLYCOSYLTRANSFERASE WBBK-RELATED"/>
    <property type="match status" value="1"/>
</dbReference>
<dbReference type="PANTHER" id="PTHR46401">
    <property type="entry name" value="GLYCOSYLTRANSFERASE WBBK-RELATED"/>
    <property type="match status" value="1"/>
</dbReference>
<evidence type="ECO:0000256" key="1">
    <source>
        <dbReference type="ARBA" id="ARBA00022679"/>
    </source>
</evidence>
<dbReference type="InterPro" id="IPR001296">
    <property type="entry name" value="Glyco_trans_1"/>
</dbReference>
<organism evidence="3 4">
    <name type="scientific">Dokdonella soli</name>
    <dbReference type="NCBI Taxonomy" id="529810"/>
    <lineage>
        <taxon>Bacteria</taxon>
        <taxon>Pseudomonadati</taxon>
        <taxon>Pseudomonadota</taxon>
        <taxon>Gammaproteobacteria</taxon>
        <taxon>Lysobacterales</taxon>
        <taxon>Rhodanobacteraceae</taxon>
        <taxon>Dokdonella</taxon>
    </lineage>
</organism>
<accession>A0ABN1IIH9</accession>
<dbReference type="CDD" id="cd03801">
    <property type="entry name" value="GT4_PimA-like"/>
    <property type="match status" value="1"/>
</dbReference>
<comment type="caution">
    <text evidence="3">The sequence shown here is derived from an EMBL/GenBank/DDBJ whole genome shotgun (WGS) entry which is preliminary data.</text>
</comment>
<evidence type="ECO:0000313" key="4">
    <source>
        <dbReference type="Proteomes" id="UP001501523"/>
    </source>
</evidence>
<gene>
    <name evidence="3" type="ORF">GCM10009105_19270</name>
</gene>
<feature type="domain" description="Glycosyl transferase family 1" evidence="2">
    <location>
        <begin position="229"/>
        <end position="381"/>
    </location>
</feature>